<dbReference type="PRINTS" id="PR00032">
    <property type="entry name" value="HTHARAC"/>
</dbReference>
<dbReference type="GO" id="GO:0043565">
    <property type="term" value="F:sequence-specific DNA binding"/>
    <property type="evidence" value="ECO:0007669"/>
    <property type="project" value="InterPro"/>
</dbReference>
<dbReference type="PROSITE" id="PS00041">
    <property type="entry name" value="HTH_ARAC_FAMILY_1"/>
    <property type="match status" value="1"/>
</dbReference>
<dbReference type="SMART" id="SM00448">
    <property type="entry name" value="REC"/>
    <property type="match status" value="1"/>
</dbReference>
<feature type="domain" description="HTH araC/xylS-type" evidence="10">
    <location>
        <begin position="431"/>
        <end position="529"/>
    </location>
</feature>
<evidence type="ECO:0000256" key="6">
    <source>
        <dbReference type="ARBA" id="ARBA00023125"/>
    </source>
</evidence>
<dbReference type="SUPFAM" id="SSF46689">
    <property type="entry name" value="Homeodomain-like"/>
    <property type="match status" value="2"/>
</dbReference>
<evidence type="ECO:0000256" key="7">
    <source>
        <dbReference type="ARBA" id="ARBA00023163"/>
    </source>
</evidence>
<accession>F8F538</accession>
<dbReference type="PROSITE" id="PS01124">
    <property type="entry name" value="HTH_ARAC_FAMILY_2"/>
    <property type="match status" value="1"/>
</dbReference>
<evidence type="ECO:0000256" key="1">
    <source>
        <dbReference type="ARBA" id="ARBA00004496"/>
    </source>
</evidence>
<evidence type="ECO:0000259" key="10">
    <source>
        <dbReference type="PROSITE" id="PS01124"/>
    </source>
</evidence>
<keyword evidence="9" id="KW-0175">Coiled coil</keyword>
<dbReference type="HOGENOM" id="CLU_000445_5_0_9"/>
<dbReference type="InterPro" id="IPR018062">
    <property type="entry name" value="HTH_AraC-typ_CS"/>
</dbReference>
<keyword evidence="3 8" id="KW-0597">Phosphoprotein</keyword>
<sequence>MIVDDEPLHIEGLVRHIDWEKLGYAPPLTAESGEEALAILGEAQVDVLVTDVSMPEMTGIELLARCRSDYPHLGSIQTLMISGYDEFEFVQEAIHLGVKAYVLKPIKTEEMEEKLAAFRTAIERKQQIERETEALKEKVTGSLEVLHDRFVGDLIEGRLQNGDMAGSWSRLLELPAEPWLFRLFLFGYDRLHDWPQQDARQRILLSEGLMRAVRVGLSGLPGTYIGRTGADEAVVIHLNASPADRARIEKQLSFVQEVIREQYAASLTIGVSRESSGWEEAPLLLKEVKHMVNGARGAGGGLIHYFDRLEATDYHEFQLREENIPEMLRLLEKGEGDQAVLTFNHAFDLLLMKSPVSFSYVQAFGMGLLSELARKFKRPKEDDGEINIRMWQRLIDCTGTAEIREVLLDELSRYARMQQKERAVQQHHLIHNITRYLEDHLLDQVTVKQLGEQFQLNPSYLSVLFKKETGRTISDFVQELRMNRAKALLRDPHMKVYEVAEQVGYQTTAYFAYLFKKTTGFTPQEFRDYHYEE</sequence>
<dbReference type="PROSITE" id="PS50887">
    <property type="entry name" value="GGDEF"/>
    <property type="match status" value="1"/>
</dbReference>
<dbReference type="AlphaFoldDB" id="F8F538"/>
<dbReference type="KEGG" id="pms:KNP414_02207"/>
<dbReference type="EMBL" id="CP002869">
    <property type="protein sequence ID" value="AEI40768.1"/>
    <property type="molecule type" value="Genomic_DNA"/>
</dbReference>
<feature type="coiled-coil region" evidence="9">
    <location>
        <begin position="108"/>
        <end position="138"/>
    </location>
</feature>
<dbReference type="GO" id="GO:0003700">
    <property type="term" value="F:DNA-binding transcription factor activity"/>
    <property type="evidence" value="ECO:0007669"/>
    <property type="project" value="InterPro"/>
</dbReference>
<evidence type="ECO:0000256" key="2">
    <source>
        <dbReference type="ARBA" id="ARBA00022490"/>
    </source>
</evidence>
<evidence type="ECO:0000256" key="8">
    <source>
        <dbReference type="PROSITE-ProRule" id="PRU00169"/>
    </source>
</evidence>
<dbReference type="InterPro" id="IPR020449">
    <property type="entry name" value="Tscrpt_reg_AraC-type_HTH"/>
</dbReference>
<organism evidence="13 14">
    <name type="scientific">Paenibacillus mucilaginosus (strain KNP414)</name>
    <dbReference type="NCBI Taxonomy" id="1036673"/>
    <lineage>
        <taxon>Bacteria</taxon>
        <taxon>Bacillati</taxon>
        <taxon>Bacillota</taxon>
        <taxon>Bacilli</taxon>
        <taxon>Bacillales</taxon>
        <taxon>Paenibacillaceae</taxon>
        <taxon>Paenibacillus</taxon>
    </lineage>
</organism>
<dbReference type="Proteomes" id="UP000006620">
    <property type="component" value="Chromosome"/>
</dbReference>
<dbReference type="CDD" id="cd17536">
    <property type="entry name" value="REC_YesN-like"/>
    <property type="match status" value="1"/>
</dbReference>
<dbReference type="InterPro" id="IPR018060">
    <property type="entry name" value="HTH_AraC"/>
</dbReference>
<evidence type="ECO:0000313" key="13">
    <source>
        <dbReference type="EMBL" id="AEI40768.1"/>
    </source>
</evidence>
<protein>
    <submittedName>
        <fullName evidence="13">Two component transcriptional regulator, AraC family</fullName>
    </submittedName>
</protein>
<name>F8F538_PAEMK</name>
<evidence type="ECO:0000259" key="11">
    <source>
        <dbReference type="PROSITE" id="PS50110"/>
    </source>
</evidence>
<dbReference type="InterPro" id="IPR051552">
    <property type="entry name" value="HptR"/>
</dbReference>
<keyword evidence="4" id="KW-0902">Two-component regulatory system</keyword>
<feature type="modified residue" description="4-aspartylphosphate" evidence="8">
    <location>
        <position position="51"/>
    </location>
</feature>
<dbReference type="SMART" id="SM00342">
    <property type="entry name" value="HTH_ARAC"/>
    <property type="match status" value="1"/>
</dbReference>
<evidence type="ECO:0000256" key="4">
    <source>
        <dbReference type="ARBA" id="ARBA00023012"/>
    </source>
</evidence>
<dbReference type="SUPFAM" id="SSF52172">
    <property type="entry name" value="CheY-like"/>
    <property type="match status" value="1"/>
</dbReference>
<dbReference type="Pfam" id="PF00072">
    <property type="entry name" value="Response_reg"/>
    <property type="match status" value="1"/>
</dbReference>
<keyword evidence="2" id="KW-0963">Cytoplasm</keyword>
<dbReference type="Gene3D" id="1.10.10.60">
    <property type="entry name" value="Homeodomain-like"/>
    <property type="match status" value="2"/>
</dbReference>
<comment type="subcellular location">
    <subcellularLocation>
        <location evidence="1">Cytoplasm</location>
    </subcellularLocation>
</comment>
<dbReference type="PANTHER" id="PTHR42713:SF3">
    <property type="entry name" value="TRANSCRIPTIONAL REGULATORY PROTEIN HPTR"/>
    <property type="match status" value="1"/>
</dbReference>
<dbReference type="GO" id="GO:0005737">
    <property type="term" value="C:cytoplasm"/>
    <property type="evidence" value="ECO:0007669"/>
    <property type="project" value="UniProtKB-SubCell"/>
</dbReference>
<evidence type="ECO:0000256" key="5">
    <source>
        <dbReference type="ARBA" id="ARBA00023015"/>
    </source>
</evidence>
<dbReference type="Pfam" id="PF12833">
    <property type="entry name" value="HTH_18"/>
    <property type="match status" value="1"/>
</dbReference>
<dbReference type="PATRIC" id="fig|1036673.3.peg.1983"/>
<reference evidence="14" key="1">
    <citation type="submission" date="2011-06" db="EMBL/GenBank/DDBJ databases">
        <title>Complete genome sequence of Paenibacillus mucilaginosus KNP414.</title>
        <authorList>
            <person name="Wang J."/>
            <person name="Hu S."/>
            <person name="Hu X."/>
            <person name="Zhang B."/>
            <person name="Dong D."/>
            <person name="Zhang S."/>
            <person name="Zhao K."/>
            <person name="Wu D."/>
        </authorList>
    </citation>
    <scope>NUCLEOTIDE SEQUENCE [LARGE SCALE GENOMIC DNA]</scope>
    <source>
        <strain evidence="14">KNP414</strain>
    </source>
</reference>
<feature type="domain" description="GGDEF" evidence="12">
    <location>
        <begin position="179"/>
        <end position="308"/>
    </location>
</feature>
<proteinExistence type="predicted"/>
<dbReference type="InterPro" id="IPR001789">
    <property type="entry name" value="Sig_transdc_resp-reg_receiver"/>
</dbReference>
<keyword evidence="7" id="KW-0804">Transcription</keyword>
<reference evidence="13 14" key="2">
    <citation type="journal article" date="2013" name="Genome Announc.">
        <title>Genome Sequence of Growth-Improving Paenibacillus mucilaginosus Strain KNP414.</title>
        <authorList>
            <person name="Lu J.J."/>
            <person name="Wang J.F."/>
            <person name="Hu X.F."/>
        </authorList>
    </citation>
    <scope>NUCLEOTIDE SEQUENCE [LARGE SCALE GENOMIC DNA]</scope>
    <source>
        <strain evidence="13 14">KNP414</strain>
    </source>
</reference>
<evidence type="ECO:0000256" key="3">
    <source>
        <dbReference type="ARBA" id="ARBA00022553"/>
    </source>
</evidence>
<evidence type="ECO:0000259" key="12">
    <source>
        <dbReference type="PROSITE" id="PS50887"/>
    </source>
</evidence>
<evidence type="ECO:0000313" key="14">
    <source>
        <dbReference type="Proteomes" id="UP000006620"/>
    </source>
</evidence>
<dbReference type="InterPro" id="IPR011006">
    <property type="entry name" value="CheY-like_superfamily"/>
</dbReference>
<keyword evidence="5" id="KW-0805">Transcription regulation</keyword>
<dbReference type="Gene3D" id="3.40.50.2300">
    <property type="match status" value="1"/>
</dbReference>
<feature type="domain" description="Response regulatory" evidence="11">
    <location>
        <begin position="1"/>
        <end position="119"/>
    </location>
</feature>
<keyword evidence="6" id="KW-0238">DNA-binding</keyword>
<dbReference type="PROSITE" id="PS50110">
    <property type="entry name" value="RESPONSE_REGULATORY"/>
    <property type="match status" value="1"/>
</dbReference>
<dbReference type="InterPro" id="IPR000160">
    <property type="entry name" value="GGDEF_dom"/>
</dbReference>
<dbReference type="PANTHER" id="PTHR42713">
    <property type="entry name" value="HISTIDINE KINASE-RELATED"/>
    <property type="match status" value="1"/>
</dbReference>
<evidence type="ECO:0000256" key="9">
    <source>
        <dbReference type="SAM" id="Coils"/>
    </source>
</evidence>
<dbReference type="GO" id="GO:0000160">
    <property type="term" value="P:phosphorelay signal transduction system"/>
    <property type="evidence" value="ECO:0007669"/>
    <property type="project" value="UniProtKB-KW"/>
</dbReference>
<gene>
    <name evidence="13" type="ordered locus">KNP414_02207</name>
</gene>
<dbReference type="InterPro" id="IPR009057">
    <property type="entry name" value="Homeodomain-like_sf"/>
</dbReference>